<comment type="caution">
    <text evidence="2">The sequence shown here is derived from an EMBL/GenBank/DDBJ whole genome shotgun (WGS) entry which is preliminary data.</text>
</comment>
<organism evidence="2 3">
    <name type="scientific">Pontibacterium sinense</name>
    <dbReference type="NCBI Taxonomy" id="2781979"/>
    <lineage>
        <taxon>Bacteria</taxon>
        <taxon>Pseudomonadati</taxon>
        <taxon>Pseudomonadota</taxon>
        <taxon>Gammaproteobacteria</taxon>
        <taxon>Oceanospirillales</taxon>
        <taxon>Oceanospirillaceae</taxon>
        <taxon>Pontibacterium</taxon>
    </lineage>
</organism>
<dbReference type="Proteomes" id="UP000640333">
    <property type="component" value="Unassembled WGS sequence"/>
</dbReference>
<protein>
    <submittedName>
        <fullName evidence="2">Uncharacterized protein</fullName>
    </submittedName>
</protein>
<feature type="region of interest" description="Disordered" evidence="1">
    <location>
        <begin position="1"/>
        <end position="21"/>
    </location>
</feature>
<evidence type="ECO:0000313" key="2">
    <source>
        <dbReference type="EMBL" id="MBE9398139.1"/>
    </source>
</evidence>
<dbReference type="EMBL" id="JADEYS010000012">
    <property type="protein sequence ID" value="MBE9398139.1"/>
    <property type="molecule type" value="Genomic_DNA"/>
</dbReference>
<proteinExistence type="predicted"/>
<reference evidence="2" key="1">
    <citation type="submission" date="2020-10" db="EMBL/GenBank/DDBJ databases">
        <title>Bacterium isolated from coastal waters sediment.</title>
        <authorList>
            <person name="Chen R.-J."/>
            <person name="Lu D.-C."/>
            <person name="Zhu K.-L."/>
            <person name="Du Z.-J."/>
        </authorList>
    </citation>
    <scope>NUCLEOTIDE SEQUENCE</scope>
    <source>
        <strain evidence="2">N1Y112</strain>
    </source>
</reference>
<accession>A0A8J7FEF6</accession>
<evidence type="ECO:0000313" key="3">
    <source>
        <dbReference type="Proteomes" id="UP000640333"/>
    </source>
</evidence>
<dbReference type="AlphaFoldDB" id="A0A8J7FEF6"/>
<sequence>MDFHALAEATGNPYRAKSHRKGVRVEKVIRIVQHGNLPESITQADKADTTAHRV</sequence>
<keyword evidence="3" id="KW-1185">Reference proteome</keyword>
<name>A0A8J7FEF6_9GAMM</name>
<dbReference type="RefSeq" id="WP_193953771.1">
    <property type="nucleotide sequence ID" value="NZ_JADEYS010000012.1"/>
</dbReference>
<evidence type="ECO:0000256" key="1">
    <source>
        <dbReference type="SAM" id="MobiDB-lite"/>
    </source>
</evidence>
<gene>
    <name evidence="2" type="ORF">IOQ59_12825</name>
</gene>